<reference evidence="1" key="1">
    <citation type="journal article" date="2023" name="Mol. Phylogenet. Evol.">
        <title>Genome-scale phylogeny and comparative genomics of the fungal order Sordariales.</title>
        <authorList>
            <person name="Hensen N."/>
            <person name="Bonometti L."/>
            <person name="Westerberg I."/>
            <person name="Brannstrom I.O."/>
            <person name="Guillou S."/>
            <person name="Cros-Aarteil S."/>
            <person name="Calhoun S."/>
            <person name="Haridas S."/>
            <person name="Kuo A."/>
            <person name="Mondo S."/>
            <person name="Pangilinan J."/>
            <person name="Riley R."/>
            <person name="LaButti K."/>
            <person name="Andreopoulos B."/>
            <person name="Lipzen A."/>
            <person name="Chen C."/>
            <person name="Yan M."/>
            <person name="Daum C."/>
            <person name="Ng V."/>
            <person name="Clum A."/>
            <person name="Steindorff A."/>
            <person name="Ohm R.A."/>
            <person name="Martin F."/>
            <person name="Silar P."/>
            <person name="Natvig D.O."/>
            <person name="Lalanne C."/>
            <person name="Gautier V."/>
            <person name="Ament-Velasquez S.L."/>
            <person name="Kruys A."/>
            <person name="Hutchinson M.I."/>
            <person name="Powell A.J."/>
            <person name="Barry K."/>
            <person name="Miller A.N."/>
            <person name="Grigoriev I.V."/>
            <person name="Debuchy R."/>
            <person name="Gladieux P."/>
            <person name="Hiltunen Thoren M."/>
            <person name="Johannesson H."/>
        </authorList>
    </citation>
    <scope>NUCLEOTIDE SEQUENCE</scope>
    <source>
        <strain evidence="1">CBS 232.78</strain>
    </source>
</reference>
<reference evidence="1" key="2">
    <citation type="submission" date="2023-06" db="EMBL/GenBank/DDBJ databases">
        <authorList>
            <consortium name="Lawrence Berkeley National Laboratory"/>
            <person name="Haridas S."/>
            <person name="Hensen N."/>
            <person name="Bonometti L."/>
            <person name="Westerberg I."/>
            <person name="Brannstrom I.O."/>
            <person name="Guillou S."/>
            <person name="Cros-Aarteil S."/>
            <person name="Calhoun S."/>
            <person name="Kuo A."/>
            <person name="Mondo S."/>
            <person name="Pangilinan J."/>
            <person name="Riley R."/>
            <person name="LaButti K."/>
            <person name="Andreopoulos B."/>
            <person name="Lipzen A."/>
            <person name="Chen C."/>
            <person name="Yanf M."/>
            <person name="Daum C."/>
            <person name="Ng V."/>
            <person name="Clum A."/>
            <person name="Steindorff A."/>
            <person name="Ohm R."/>
            <person name="Martin F."/>
            <person name="Silar P."/>
            <person name="Natvig D."/>
            <person name="Lalanne C."/>
            <person name="Gautier V."/>
            <person name="Ament-velasquez S.L."/>
            <person name="Kruys A."/>
            <person name="Hutchinson M.I."/>
            <person name="Powell A.J."/>
            <person name="Barry K."/>
            <person name="Miller A.N."/>
            <person name="Grigoriev I.V."/>
            <person name="Debuchy R."/>
            <person name="Gladieux P."/>
            <person name="Thoren M.H."/>
            <person name="Johannesson H."/>
        </authorList>
    </citation>
    <scope>NUCLEOTIDE SEQUENCE</scope>
    <source>
        <strain evidence="1">CBS 232.78</strain>
    </source>
</reference>
<comment type="caution">
    <text evidence="1">The sequence shown here is derived from an EMBL/GenBank/DDBJ whole genome shotgun (WGS) entry which is preliminary data.</text>
</comment>
<dbReference type="GO" id="GO:0008081">
    <property type="term" value="F:phosphoric diester hydrolase activity"/>
    <property type="evidence" value="ECO:0007669"/>
    <property type="project" value="InterPro"/>
</dbReference>
<dbReference type="AlphaFoldDB" id="A0AAE0NUA0"/>
<protein>
    <submittedName>
        <fullName evidence="1">PLC-like phosphodiesterase</fullName>
    </submittedName>
</protein>
<accession>A0AAE0NUA0</accession>
<sequence>MTVRSSDGDALDELLEERASSGAYFLLINATPWALIKSYSHSYQMKTWDCPQNISPGTSTRIFMEGTGRPDDGAECRYTINDLNPAAFEIRYHQKFGATPFIPGVHVVFMGLETLHNPDGTTLTLEWRRDNNMPFVLASSELHPSNPSAQIVSSNPPQDWMHATYSRISCLSLCELSMPGTHDSGMSVFSGGSGLGLPINTLTQELNIREQLQFGARWFDIRPVIAGGNWKTGHYSFHDGTDAWHGGNGEEIRSIVDGINDFTANNKELVILKLSHGLNTDTFAGDKDNHLSQAEWARLLTFLEGINNRVINRGSTPDLSRLRVSDFISDNRAAVVIVVDDVVDSRGTRVQISAAAADKGFFQPGQLPLYDSYANTNNQDGMISDQLGKMARQRPNPTADMFLLSWTLTQSGLSIIDNAKGANYALEEKLWPAMSPSSYPNVIDVDAYPRRGDVAALSMAINYHFARTC</sequence>
<dbReference type="PANTHER" id="PTHR13593:SF143">
    <property type="entry name" value="PHOSPHATIDYLINOSITOL-SPECIFIC PHOSPHOLIPASE C X DOMAIN-CONTAINING PROTEIN"/>
    <property type="match status" value="1"/>
</dbReference>
<dbReference type="InterPro" id="IPR051057">
    <property type="entry name" value="PI-PLC_domain"/>
</dbReference>
<dbReference type="SUPFAM" id="SSF51695">
    <property type="entry name" value="PLC-like phosphodiesterases"/>
    <property type="match status" value="1"/>
</dbReference>
<organism evidence="1 2">
    <name type="scientific">Podospora didyma</name>
    <dbReference type="NCBI Taxonomy" id="330526"/>
    <lineage>
        <taxon>Eukaryota</taxon>
        <taxon>Fungi</taxon>
        <taxon>Dikarya</taxon>
        <taxon>Ascomycota</taxon>
        <taxon>Pezizomycotina</taxon>
        <taxon>Sordariomycetes</taxon>
        <taxon>Sordariomycetidae</taxon>
        <taxon>Sordariales</taxon>
        <taxon>Podosporaceae</taxon>
        <taxon>Podospora</taxon>
    </lineage>
</organism>
<evidence type="ECO:0000313" key="2">
    <source>
        <dbReference type="Proteomes" id="UP001285441"/>
    </source>
</evidence>
<proteinExistence type="predicted"/>
<dbReference type="EMBL" id="JAULSW010000003">
    <property type="protein sequence ID" value="KAK3387857.1"/>
    <property type="molecule type" value="Genomic_DNA"/>
</dbReference>
<keyword evidence="2" id="KW-1185">Reference proteome</keyword>
<gene>
    <name evidence="1" type="ORF">B0H63DRAFT_392798</name>
</gene>
<dbReference type="GO" id="GO:0006629">
    <property type="term" value="P:lipid metabolic process"/>
    <property type="evidence" value="ECO:0007669"/>
    <property type="project" value="InterPro"/>
</dbReference>
<dbReference type="CDD" id="cd08621">
    <property type="entry name" value="PI-PLCXDc_like_2"/>
    <property type="match status" value="1"/>
</dbReference>
<dbReference type="Gene3D" id="3.20.20.190">
    <property type="entry name" value="Phosphatidylinositol (PI) phosphodiesterase"/>
    <property type="match status" value="1"/>
</dbReference>
<dbReference type="InterPro" id="IPR017946">
    <property type="entry name" value="PLC-like_Pdiesterase_TIM-brl"/>
</dbReference>
<dbReference type="Proteomes" id="UP001285441">
    <property type="component" value="Unassembled WGS sequence"/>
</dbReference>
<dbReference type="PANTHER" id="PTHR13593">
    <property type="match status" value="1"/>
</dbReference>
<name>A0AAE0NUA0_9PEZI</name>
<evidence type="ECO:0000313" key="1">
    <source>
        <dbReference type="EMBL" id="KAK3387857.1"/>
    </source>
</evidence>